<dbReference type="Pfam" id="PF07690">
    <property type="entry name" value="MFS_1"/>
    <property type="match status" value="1"/>
</dbReference>
<dbReference type="InterPro" id="IPR020846">
    <property type="entry name" value="MFS_dom"/>
</dbReference>
<feature type="transmembrane region" description="Helical" evidence="7">
    <location>
        <begin position="308"/>
        <end position="330"/>
    </location>
</feature>
<keyword evidence="4 7" id="KW-0812">Transmembrane</keyword>
<dbReference type="RefSeq" id="WP_039680225.1">
    <property type="nucleotide sequence ID" value="NZ_JWHR01000109.1"/>
</dbReference>
<dbReference type="InterPro" id="IPR011701">
    <property type="entry name" value="MFS"/>
</dbReference>
<keyword evidence="10" id="KW-1185">Reference proteome</keyword>
<keyword evidence="2" id="KW-0813">Transport</keyword>
<feature type="transmembrane region" description="Helical" evidence="7">
    <location>
        <begin position="283"/>
        <end position="302"/>
    </location>
</feature>
<comment type="caution">
    <text evidence="9">The sequence shown here is derived from an EMBL/GenBank/DDBJ whole genome shotgun (WGS) entry which is preliminary data.</text>
</comment>
<feature type="transmembrane region" description="Helical" evidence="7">
    <location>
        <begin position="170"/>
        <end position="188"/>
    </location>
</feature>
<dbReference type="EMBL" id="JWHR01000109">
    <property type="protein sequence ID" value="KHS56774.1"/>
    <property type="molecule type" value="Genomic_DNA"/>
</dbReference>
<dbReference type="PANTHER" id="PTHR43124">
    <property type="entry name" value="PURINE EFFLUX PUMP PBUE"/>
    <property type="match status" value="1"/>
</dbReference>
<feature type="transmembrane region" description="Helical" evidence="7">
    <location>
        <begin position="50"/>
        <end position="70"/>
    </location>
</feature>
<organism evidence="9 10">
    <name type="scientific">Terrisporobacter othiniensis</name>
    <dbReference type="NCBI Taxonomy" id="1577792"/>
    <lineage>
        <taxon>Bacteria</taxon>
        <taxon>Bacillati</taxon>
        <taxon>Bacillota</taxon>
        <taxon>Clostridia</taxon>
        <taxon>Peptostreptococcales</taxon>
        <taxon>Peptostreptococcaceae</taxon>
        <taxon>Terrisporobacter</taxon>
    </lineage>
</organism>
<feature type="domain" description="Major facilitator superfamily (MFS) profile" evidence="8">
    <location>
        <begin position="11"/>
        <end position="404"/>
    </location>
</feature>
<dbReference type="GO" id="GO:0005886">
    <property type="term" value="C:plasma membrane"/>
    <property type="evidence" value="ECO:0007669"/>
    <property type="project" value="UniProtKB-SubCell"/>
</dbReference>
<evidence type="ECO:0000256" key="7">
    <source>
        <dbReference type="SAM" id="Phobius"/>
    </source>
</evidence>
<evidence type="ECO:0000256" key="5">
    <source>
        <dbReference type="ARBA" id="ARBA00022989"/>
    </source>
</evidence>
<dbReference type="Gene3D" id="1.20.1250.20">
    <property type="entry name" value="MFS general substrate transporter like domains"/>
    <property type="match status" value="2"/>
</dbReference>
<feature type="transmembrane region" description="Helical" evidence="7">
    <location>
        <begin position="77"/>
        <end position="94"/>
    </location>
</feature>
<dbReference type="OrthoDB" id="9773404at2"/>
<dbReference type="CDD" id="cd06174">
    <property type="entry name" value="MFS"/>
    <property type="match status" value="1"/>
</dbReference>
<evidence type="ECO:0000256" key="4">
    <source>
        <dbReference type="ARBA" id="ARBA00022692"/>
    </source>
</evidence>
<keyword evidence="3" id="KW-1003">Cell membrane</keyword>
<evidence type="ECO:0000313" key="10">
    <source>
        <dbReference type="Proteomes" id="UP000031189"/>
    </source>
</evidence>
<dbReference type="Proteomes" id="UP000031189">
    <property type="component" value="Unassembled WGS sequence"/>
</dbReference>
<feature type="transmembrane region" description="Helical" evidence="7">
    <location>
        <begin position="235"/>
        <end position="256"/>
    </location>
</feature>
<protein>
    <recommendedName>
        <fullName evidence="8">Major facilitator superfamily (MFS) profile domain-containing protein</fullName>
    </recommendedName>
</protein>
<dbReference type="InterPro" id="IPR036259">
    <property type="entry name" value="MFS_trans_sf"/>
</dbReference>
<sequence length="415" mass="46657">MKSKRKIKKKIIFLILTMATGVVYKLPYIQDVFYVSIQESLNLSHTQLGNILSMAGLFSTFGFLLSIYFIDRISKRILIPCALIGVGFTGIYLYTLPSYYGLMFIWVLFALFSDMVYWAVLVKSVNELGNDDEQGRIFGFFEAGRGLFDTLIVFIALSIFSIYGSIKYVILFYSITCILMGVLAFILLDKDEKVNAKENKKKMSFPIEVIKVKEVWLISGNIFCAYAIYCGLTYMMPFLQNTFGIGVVVIGIYGTVNQYGIKMMAGPLGGYLADKKFKSTSRYFCFCFKLIIIANIIMILLAKSKISIIVGFVFVIVFSILVNSMKALLFAPMQEAGISEELSGAAISLSSFIGYSPLIFCYSLYGNILDKFNGLLGYRILFLILIVFGIIGLIINKKLREITVTNKLNEDKKVS</sequence>
<dbReference type="PROSITE" id="PS50850">
    <property type="entry name" value="MFS"/>
    <property type="match status" value="1"/>
</dbReference>
<gene>
    <name evidence="9" type="ORF">QX51_12415</name>
</gene>
<evidence type="ECO:0000259" key="8">
    <source>
        <dbReference type="PROSITE" id="PS50850"/>
    </source>
</evidence>
<feature type="transmembrane region" description="Helical" evidence="7">
    <location>
        <begin position="377"/>
        <end position="395"/>
    </location>
</feature>
<name>A0A0B3VW07_9FIRM</name>
<proteinExistence type="predicted"/>
<evidence type="ECO:0000256" key="6">
    <source>
        <dbReference type="ARBA" id="ARBA00023136"/>
    </source>
</evidence>
<evidence type="ECO:0000256" key="1">
    <source>
        <dbReference type="ARBA" id="ARBA00004651"/>
    </source>
</evidence>
<dbReference type="SUPFAM" id="SSF103473">
    <property type="entry name" value="MFS general substrate transporter"/>
    <property type="match status" value="1"/>
</dbReference>
<feature type="transmembrane region" description="Helical" evidence="7">
    <location>
        <begin position="342"/>
        <end position="365"/>
    </location>
</feature>
<feature type="transmembrane region" description="Helical" evidence="7">
    <location>
        <begin position="12"/>
        <end position="30"/>
    </location>
</feature>
<dbReference type="PANTHER" id="PTHR43124:SF3">
    <property type="entry name" value="CHLORAMPHENICOL EFFLUX PUMP RV0191"/>
    <property type="match status" value="1"/>
</dbReference>
<accession>A0A0B3VW07</accession>
<dbReference type="STRING" id="1577792.QX51_12415"/>
<feature type="transmembrane region" description="Helical" evidence="7">
    <location>
        <begin position="143"/>
        <end position="164"/>
    </location>
</feature>
<feature type="transmembrane region" description="Helical" evidence="7">
    <location>
        <begin position="100"/>
        <end position="122"/>
    </location>
</feature>
<dbReference type="AlphaFoldDB" id="A0A0B3VW07"/>
<dbReference type="GO" id="GO:0022857">
    <property type="term" value="F:transmembrane transporter activity"/>
    <property type="evidence" value="ECO:0007669"/>
    <property type="project" value="InterPro"/>
</dbReference>
<reference evidence="9 10" key="1">
    <citation type="submission" date="2014-12" db="EMBL/GenBank/DDBJ databases">
        <title>Draft genome sequence of Terrisporobacter sp. 08-306576, isolated from the blood culture of a bacteremia patient.</title>
        <authorList>
            <person name="Lund L.C."/>
            <person name="Sydenham T.V."/>
            <person name="Hogh S.V."/>
            <person name="Skov M.N."/>
            <person name="Kemp M."/>
            <person name="Justesen U.S."/>
        </authorList>
    </citation>
    <scope>NUCLEOTIDE SEQUENCE [LARGE SCALE GENOMIC DNA]</scope>
    <source>
        <strain evidence="9 10">08-306576</strain>
    </source>
</reference>
<evidence type="ECO:0000313" key="9">
    <source>
        <dbReference type="EMBL" id="KHS56774.1"/>
    </source>
</evidence>
<evidence type="ECO:0000256" key="2">
    <source>
        <dbReference type="ARBA" id="ARBA00022448"/>
    </source>
</evidence>
<keyword evidence="6 7" id="KW-0472">Membrane</keyword>
<feature type="transmembrane region" description="Helical" evidence="7">
    <location>
        <begin position="209"/>
        <end position="229"/>
    </location>
</feature>
<comment type="subcellular location">
    <subcellularLocation>
        <location evidence="1">Cell membrane</location>
        <topology evidence="1">Multi-pass membrane protein</topology>
    </subcellularLocation>
</comment>
<keyword evidence="5 7" id="KW-1133">Transmembrane helix</keyword>
<dbReference type="InterPro" id="IPR050189">
    <property type="entry name" value="MFS_Efflux_Transporters"/>
</dbReference>
<evidence type="ECO:0000256" key="3">
    <source>
        <dbReference type="ARBA" id="ARBA00022475"/>
    </source>
</evidence>